<gene>
    <name evidence="8" type="ORF">A2390_00520</name>
</gene>
<dbReference type="Pfam" id="PF04138">
    <property type="entry name" value="GtrA_DPMS_TM"/>
    <property type="match status" value="1"/>
</dbReference>
<accession>A0A1G2CL08</accession>
<dbReference type="AlphaFoldDB" id="A0A1G2CL08"/>
<feature type="transmembrane region" description="Helical" evidence="6">
    <location>
        <begin position="7"/>
        <end position="29"/>
    </location>
</feature>
<feature type="transmembrane region" description="Helical" evidence="6">
    <location>
        <begin position="35"/>
        <end position="55"/>
    </location>
</feature>
<evidence type="ECO:0000313" key="8">
    <source>
        <dbReference type="EMBL" id="OGZ02084.1"/>
    </source>
</evidence>
<dbReference type="GO" id="GO:0005886">
    <property type="term" value="C:plasma membrane"/>
    <property type="evidence" value="ECO:0007669"/>
    <property type="project" value="TreeGrafter"/>
</dbReference>
<feature type="transmembrane region" description="Helical" evidence="6">
    <location>
        <begin position="76"/>
        <end position="104"/>
    </location>
</feature>
<organism evidence="8 9">
    <name type="scientific">Candidatus Liptonbacteria bacterium RIFOXYB1_FULL_36_10</name>
    <dbReference type="NCBI Taxonomy" id="1798654"/>
    <lineage>
        <taxon>Bacteria</taxon>
        <taxon>Candidatus Liptoniibacteriota</taxon>
    </lineage>
</organism>
<dbReference type="PANTHER" id="PTHR38459">
    <property type="entry name" value="PROPHAGE BACTOPRENOL-LINKED GLUCOSE TRANSLOCASE HOMOLOG"/>
    <property type="match status" value="1"/>
</dbReference>
<evidence type="ECO:0000313" key="9">
    <source>
        <dbReference type="Proteomes" id="UP000178599"/>
    </source>
</evidence>
<feature type="domain" description="GtrA/DPMS transmembrane" evidence="7">
    <location>
        <begin position="7"/>
        <end position="150"/>
    </location>
</feature>
<dbReference type="EMBL" id="MHLE01000043">
    <property type="protein sequence ID" value="OGZ02084.1"/>
    <property type="molecule type" value="Genomic_DNA"/>
</dbReference>
<keyword evidence="4 6" id="KW-1133">Transmembrane helix</keyword>
<dbReference type="Proteomes" id="UP000178599">
    <property type="component" value="Unassembled WGS sequence"/>
</dbReference>
<sequence length="152" mass="16978">MFAQIFKFGFVGILNTAIDIAILNALMSFSGIKAGFFFSLFKGASFLAATINSYFMNKYWTFKDNDKKTVAEAGQFFIVSVLGLVINISVASFVVNFINPILFILKPFKYAISIFGINFDNAQIWGNIAALTASASSMFWNFFGYKLIVFKK</sequence>
<dbReference type="InterPro" id="IPR051401">
    <property type="entry name" value="GtrA_CellWall_Glycosyl"/>
</dbReference>
<dbReference type="InterPro" id="IPR007267">
    <property type="entry name" value="GtrA_DPMS_TM"/>
</dbReference>
<reference evidence="8 9" key="1">
    <citation type="journal article" date="2016" name="Nat. Commun.">
        <title>Thousands of microbial genomes shed light on interconnected biogeochemical processes in an aquifer system.</title>
        <authorList>
            <person name="Anantharaman K."/>
            <person name="Brown C.T."/>
            <person name="Hug L.A."/>
            <person name="Sharon I."/>
            <person name="Castelle C.J."/>
            <person name="Probst A.J."/>
            <person name="Thomas B.C."/>
            <person name="Singh A."/>
            <person name="Wilkins M.J."/>
            <person name="Karaoz U."/>
            <person name="Brodie E.L."/>
            <person name="Williams K.H."/>
            <person name="Hubbard S.S."/>
            <person name="Banfield J.F."/>
        </authorList>
    </citation>
    <scope>NUCLEOTIDE SEQUENCE [LARGE SCALE GENOMIC DNA]</scope>
</reference>
<dbReference type="PANTHER" id="PTHR38459:SF1">
    <property type="entry name" value="PROPHAGE BACTOPRENOL-LINKED GLUCOSE TRANSLOCASE HOMOLOG"/>
    <property type="match status" value="1"/>
</dbReference>
<feature type="transmembrane region" description="Helical" evidence="6">
    <location>
        <begin position="124"/>
        <end position="143"/>
    </location>
</feature>
<dbReference type="GO" id="GO:0000271">
    <property type="term" value="P:polysaccharide biosynthetic process"/>
    <property type="evidence" value="ECO:0007669"/>
    <property type="project" value="InterPro"/>
</dbReference>
<comment type="subcellular location">
    <subcellularLocation>
        <location evidence="1">Membrane</location>
        <topology evidence="1">Multi-pass membrane protein</topology>
    </subcellularLocation>
</comment>
<protein>
    <recommendedName>
        <fullName evidence="7">GtrA/DPMS transmembrane domain-containing protein</fullName>
    </recommendedName>
</protein>
<evidence type="ECO:0000256" key="4">
    <source>
        <dbReference type="ARBA" id="ARBA00022989"/>
    </source>
</evidence>
<evidence type="ECO:0000259" key="7">
    <source>
        <dbReference type="Pfam" id="PF04138"/>
    </source>
</evidence>
<evidence type="ECO:0000256" key="2">
    <source>
        <dbReference type="ARBA" id="ARBA00009399"/>
    </source>
</evidence>
<keyword evidence="3 6" id="KW-0812">Transmembrane</keyword>
<name>A0A1G2CL08_9BACT</name>
<comment type="caution">
    <text evidence="8">The sequence shown here is derived from an EMBL/GenBank/DDBJ whole genome shotgun (WGS) entry which is preliminary data.</text>
</comment>
<evidence type="ECO:0000256" key="5">
    <source>
        <dbReference type="ARBA" id="ARBA00023136"/>
    </source>
</evidence>
<comment type="similarity">
    <text evidence="2">Belongs to the GtrA family.</text>
</comment>
<proteinExistence type="inferred from homology"/>
<keyword evidence="5 6" id="KW-0472">Membrane</keyword>
<evidence type="ECO:0000256" key="6">
    <source>
        <dbReference type="SAM" id="Phobius"/>
    </source>
</evidence>
<evidence type="ECO:0000256" key="3">
    <source>
        <dbReference type="ARBA" id="ARBA00022692"/>
    </source>
</evidence>
<evidence type="ECO:0000256" key="1">
    <source>
        <dbReference type="ARBA" id="ARBA00004141"/>
    </source>
</evidence>